<dbReference type="Gene3D" id="3.10.490.10">
    <property type="entry name" value="Gamma-glutamyl cyclotransferase-like"/>
    <property type="match status" value="1"/>
</dbReference>
<evidence type="ECO:0000256" key="3">
    <source>
        <dbReference type="PIRSR" id="PIRSR617939-1"/>
    </source>
</evidence>
<dbReference type="EMBL" id="OU898281">
    <property type="protein sequence ID" value="CAG9835618.1"/>
    <property type="molecule type" value="Genomic_DNA"/>
</dbReference>
<keyword evidence="2" id="KW-0456">Lyase</keyword>
<feature type="binding site" evidence="4">
    <location>
        <begin position="35"/>
        <end position="40"/>
    </location>
    <ligand>
        <name>substrate</name>
    </ligand>
</feature>
<feature type="active site" description="Proton acceptor" evidence="3">
    <location>
        <position position="110"/>
    </location>
</feature>
<evidence type="ECO:0000256" key="1">
    <source>
        <dbReference type="ARBA" id="ARBA00012346"/>
    </source>
</evidence>
<gene>
    <name evidence="5" type="ORF">DIABBA_LOCUS8794</name>
</gene>
<reference evidence="5" key="1">
    <citation type="submission" date="2022-01" db="EMBL/GenBank/DDBJ databases">
        <authorList>
            <person name="King R."/>
        </authorList>
    </citation>
    <scope>NUCLEOTIDE SEQUENCE</scope>
</reference>
<keyword evidence="6" id="KW-1185">Reference proteome</keyword>
<dbReference type="GO" id="GO:0003839">
    <property type="term" value="F:gamma-glutamylcyclotransferase activity"/>
    <property type="evidence" value="ECO:0007669"/>
    <property type="project" value="UniProtKB-EC"/>
</dbReference>
<evidence type="ECO:0000313" key="6">
    <source>
        <dbReference type="Proteomes" id="UP001153709"/>
    </source>
</evidence>
<accession>A0A9N9XDZ1</accession>
<dbReference type="InterPro" id="IPR017939">
    <property type="entry name" value="G-Glutamylcylcotransferase"/>
</dbReference>
<dbReference type="Pfam" id="PF13772">
    <property type="entry name" value="AIG2_2"/>
    <property type="match status" value="1"/>
</dbReference>
<name>A0A9N9XDZ1_DIABA</name>
<proteinExistence type="predicted"/>
<feature type="binding site" evidence="4">
    <location>
        <position position="161"/>
    </location>
    <ligand>
        <name>substrate</name>
    </ligand>
</feature>
<dbReference type="EC" id="4.3.2.9" evidence="1"/>
<dbReference type="OrthoDB" id="2924818at2759"/>
<protein>
    <recommendedName>
        <fullName evidence="1">gamma-glutamylcyclotransferase</fullName>
        <ecNumber evidence="1">4.3.2.9</ecNumber>
    </recommendedName>
</protein>
<evidence type="ECO:0000256" key="4">
    <source>
        <dbReference type="PIRSR" id="PIRSR617939-2"/>
    </source>
</evidence>
<dbReference type="InterPro" id="IPR036568">
    <property type="entry name" value="GGCT-like_sf"/>
</dbReference>
<dbReference type="AlphaFoldDB" id="A0A9N9XDZ1"/>
<dbReference type="InterPro" id="IPR013024">
    <property type="entry name" value="GGCT-like"/>
</dbReference>
<organism evidence="5 6">
    <name type="scientific">Diabrotica balteata</name>
    <name type="common">Banded cucumber beetle</name>
    <dbReference type="NCBI Taxonomy" id="107213"/>
    <lineage>
        <taxon>Eukaryota</taxon>
        <taxon>Metazoa</taxon>
        <taxon>Ecdysozoa</taxon>
        <taxon>Arthropoda</taxon>
        <taxon>Hexapoda</taxon>
        <taxon>Insecta</taxon>
        <taxon>Pterygota</taxon>
        <taxon>Neoptera</taxon>
        <taxon>Endopterygota</taxon>
        <taxon>Coleoptera</taxon>
        <taxon>Polyphaga</taxon>
        <taxon>Cucujiformia</taxon>
        <taxon>Chrysomeloidea</taxon>
        <taxon>Chrysomelidae</taxon>
        <taxon>Galerucinae</taxon>
        <taxon>Diabroticina</taxon>
        <taxon>Diabroticites</taxon>
        <taxon>Diabrotica</taxon>
    </lineage>
</organism>
<dbReference type="PANTHER" id="PTHR12935:SF0">
    <property type="entry name" value="GAMMA-GLUTAMYLCYCLOTRANSFERASE"/>
    <property type="match status" value="1"/>
</dbReference>
<evidence type="ECO:0000256" key="2">
    <source>
        <dbReference type="ARBA" id="ARBA00023239"/>
    </source>
</evidence>
<dbReference type="Proteomes" id="UP001153709">
    <property type="component" value="Chromosome 6"/>
</dbReference>
<dbReference type="PANTHER" id="PTHR12935">
    <property type="entry name" value="GAMMA-GLUTAMYLCYCLOTRANSFERASE"/>
    <property type="match status" value="1"/>
</dbReference>
<sequence>MGACVVVLKRLTKLRKATRRYLSVNSIMTGKKSIYFAYGSNLLERRMHRSNPNAVRCGKGVLKDYRFDMGTYCKFWRGCGANITESSGEKVWGALWELKDEDFVNLDRQEYVHLNVYKRILVEIETPDGQKLNCIAYQMVNNFEKVDLANLPFERRPSPAYMDVIIKGSQETGLPIDYTNFLRTVCTNGIDYAPNLDPE</sequence>
<dbReference type="SUPFAM" id="SSF110857">
    <property type="entry name" value="Gamma-glutamyl cyclotransferase-like"/>
    <property type="match status" value="1"/>
</dbReference>
<evidence type="ECO:0000313" key="5">
    <source>
        <dbReference type="EMBL" id="CAG9835618.1"/>
    </source>
</evidence>
<dbReference type="CDD" id="cd06661">
    <property type="entry name" value="GGCT_like"/>
    <property type="match status" value="1"/>
</dbReference>